<feature type="region of interest" description="Disordered" evidence="2">
    <location>
        <begin position="203"/>
        <end position="308"/>
    </location>
</feature>
<feature type="region of interest" description="Disordered" evidence="2">
    <location>
        <begin position="1"/>
        <end position="25"/>
    </location>
</feature>
<organism evidence="3 4">
    <name type="scientific">Zymoseptoria tritici ST99CH_1A5</name>
    <dbReference type="NCBI Taxonomy" id="1276529"/>
    <lineage>
        <taxon>Eukaryota</taxon>
        <taxon>Fungi</taxon>
        <taxon>Dikarya</taxon>
        <taxon>Ascomycota</taxon>
        <taxon>Pezizomycotina</taxon>
        <taxon>Dothideomycetes</taxon>
        <taxon>Dothideomycetidae</taxon>
        <taxon>Mycosphaerellales</taxon>
        <taxon>Mycosphaerellaceae</taxon>
        <taxon>Zymoseptoria</taxon>
    </lineage>
</organism>
<dbReference type="AlphaFoldDB" id="A0A1Y6M498"/>
<feature type="compositionally biased region" description="Acidic residues" evidence="2">
    <location>
        <begin position="285"/>
        <end position="295"/>
    </location>
</feature>
<feature type="compositionally biased region" description="Low complexity" evidence="2">
    <location>
        <begin position="15"/>
        <end position="25"/>
    </location>
</feature>
<dbReference type="Proteomes" id="UP000215453">
    <property type="component" value="Chromosome 21"/>
</dbReference>
<feature type="compositionally biased region" description="Basic and acidic residues" evidence="2">
    <location>
        <begin position="209"/>
        <end position="221"/>
    </location>
</feature>
<accession>A0A1Y6M498</accession>
<feature type="coiled-coil region" evidence="1">
    <location>
        <begin position="708"/>
        <end position="735"/>
    </location>
</feature>
<dbReference type="EMBL" id="LT882696">
    <property type="protein sequence ID" value="SMY30610.1"/>
    <property type="molecule type" value="Genomic_DNA"/>
</dbReference>
<evidence type="ECO:0000256" key="1">
    <source>
        <dbReference type="SAM" id="Coils"/>
    </source>
</evidence>
<name>A0A1Y6M498_ZYMTR</name>
<reference evidence="3 4" key="1">
    <citation type="submission" date="2016-10" db="EMBL/GenBank/DDBJ databases">
        <authorList>
            <person name="Varghese N."/>
        </authorList>
    </citation>
    <scope>NUCLEOTIDE SEQUENCE [LARGE SCALE GENOMIC DNA]</scope>
</reference>
<feature type="compositionally biased region" description="Basic and acidic residues" evidence="2">
    <location>
        <begin position="245"/>
        <end position="262"/>
    </location>
</feature>
<sequence length="781" mass="84566">MARKHVSTKPPPSSSPSSSSSLRESAAELARLDAYAADADQGAEALKLYRTQWHALQTSRITSSITDKLSDHTKQKLESHFDSIYLRHKCDRNLSSCISWLLSPTCLWHQQLGGVLGVYALLGPDGVSRTFVRAFRSLAELRSRNGVGLSLERALALMDKESALRQSGQAAVKTARRYLEWQPLDCTAAESRAVAEDGMCGLPRKTRSQKAEGCDDAEKSAGAKGSTGSEGGGGHEDAVEDEDHDQSAHDDSMSERSLEHGRGAPGASGPHADEDRSTGWNSAEEGTDFNVDFDDDILHPEDNLWPETGTELDASAHAALSEDGRSARAARENQGLAYFRATPEKATSRFVASSNNAHDHAYYDTYDDRHIRPAVHGPSNHSVNMPPHKRYLEPCDDVEKSSAVEPDQAVTDFLRSHSTLDQRIALARRFISIFCGPEDVSIDGSIPSIPHSELSKQCVAIHHKTKRPWLTALVPLLDSASDEARIWCVVEIDIGELKPIIHTSASTSGAKDRGISELIASLLAQIGVPNPPTCAKTTRGDVMPVGAGADPTGFLACLAIAVSLVAGCTPPSTMIAPLWISAIEASQLSSEQRRISSLSGLAQIPEYALTRPNKIQKLYTIPPSTKSSKSLARAIDECKSQVEDLACRLSSTEAHVACAKHIGECVSQALGKRPPEGEGGKEMELFLESEINTKEELKLKAEVGKGLHGLLSQQLAELKVKLEDLRRSSSSADAKRLECFVDMAVGDGERKCKAARQDRDQALEDMTTALRGGLEWVESYT</sequence>
<keyword evidence="1" id="KW-0175">Coiled coil</keyword>
<protein>
    <submittedName>
        <fullName evidence="3">Uncharacterized protein</fullName>
    </submittedName>
</protein>
<evidence type="ECO:0000313" key="3">
    <source>
        <dbReference type="EMBL" id="SMY30610.1"/>
    </source>
</evidence>
<gene>
    <name evidence="3" type="ORF">ZT1A5_G12065</name>
</gene>
<evidence type="ECO:0000313" key="4">
    <source>
        <dbReference type="Proteomes" id="UP000215453"/>
    </source>
</evidence>
<evidence type="ECO:0000256" key="2">
    <source>
        <dbReference type="SAM" id="MobiDB-lite"/>
    </source>
</evidence>
<proteinExistence type="predicted"/>